<keyword evidence="3" id="KW-1185">Reference proteome</keyword>
<proteinExistence type="predicted"/>
<reference evidence="2" key="1">
    <citation type="submission" date="2020-05" db="EMBL/GenBank/DDBJ databases">
        <title>Mycena genomes resolve the evolution of fungal bioluminescence.</title>
        <authorList>
            <person name="Tsai I.J."/>
        </authorList>
    </citation>
    <scope>NUCLEOTIDE SEQUENCE</scope>
    <source>
        <strain evidence="2">160909Yilan</strain>
    </source>
</reference>
<sequence>MPSLVVCAGCQHEFSQPGLKRHYVQVSASSKCAEIYRTSMAYLPPEEDHPKSSSPEFLRSSPVDENMTDMFLDGDFDNVDSGPDMPDLLDVSDDESDEDESSGWEPTPSPPSFDARTRAQERFIQKPHITKFGGAAGTPLRRKEVPAYEQYRSCISELDDNPWAPFKSKIDWQIAQWAKVRGSTSTAFSDLLAIEGVTELLGLSYKTAHDLNKIIDNELPSGRPVFRRQEIVVGGEAFDVYFRPILECVRALYGDPEFAQDLVFAPERHYADPDKTIRLYHDLHSAEWWWKTQESQKHVEKRKPGATLVPLIISTDKTQITVFHNKSAYPVYMTIGNIPKHIHRKPSRQAYILIGYLPTSRLDHITVAAARRRAVANLYHACMRKIFAPLKEAGLNGVEMASGDGVVRRCHPILAVFAGDYPEQLLVTGVKTGECPTCPVPRDELGDLEDVYEPRDLIRVLAALAKADGNATEFTRACAEAGIKPIHRPFWEDLPYVNIFLSITSDILHELYQGVIKHVIAWVTDAFGAVEIDARCRRMPPNHNTRLFLKGITTLSRVSGAEHSQMCKILLGLIVDLRLPQ</sequence>
<dbReference type="EMBL" id="JACAZH010000011">
    <property type="protein sequence ID" value="KAF7354553.1"/>
    <property type="molecule type" value="Genomic_DNA"/>
</dbReference>
<organism evidence="2 3">
    <name type="scientific">Mycena sanguinolenta</name>
    <dbReference type="NCBI Taxonomy" id="230812"/>
    <lineage>
        <taxon>Eukaryota</taxon>
        <taxon>Fungi</taxon>
        <taxon>Dikarya</taxon>
        <taxon>Basidiomycota</taxon>
        <taxon>Agaricomycotina</taxon>
        <taxon>Agaricomycetes</taxon>
        <taxon>Agaricomycetidae</taxon>
        <taxon>Agaricales</taxon>
        <taxon>Marasmiineae</taxon>
        <taxon>Mycenaceae</taxon>
        <taxon>Mycena</taxon>
    </lineage>
</organism>
<accession>A0A8H7D0U4</accession>
<dbReference type="AlphaFoldDB" id="A0A8H7D0U4"/>
<gene>
    <name evidence="2" type="ORF">MSAN_01368200</name>
</gene>
<protein>
    <recommendedName>
        <fullName evidence="4">Transposase</fullName>
    </recommendedName>
</protein>
<dbReference type="InterPro" id="IPR041078">
    <property type="entry name" value="Plavaka"/>
</dbReference>
<evidence type="ECO:0000313" key="2">
    <source>
        <dbReference type="EMBL" id="KAF7354553.1"/>
    </source>
</evidence>
<evidence type="ECO:0000313" key="3">
    <source>
        <dbReference type="Proteomes" id="UP000623467"/>
    </source>
</evidence>
<feature type="region of interest" description="Disordered" evidence="1">
    <location>
        <begin position="43"/>
        <end position="114"/>
    </location>
</feature>
<comment type="caution">
    <text evidence="2">The sequence shown here is derived from an EMBL/GenBank/DDBJ whole genome shotgun (WGS) entry which is preliminary data.</text>
</comment>
<dbReference type="Proteomes" id="UP000623467">
    <property type="component" value="Unassembled WGS sequence"/>
</dbReference>
<dbReference type="Pfam" id="PF18759">
    <property type="entry name" value="Plavaka"/>
    <property type="match status" value="1"/>
</dbReference>
<name>A0A8H7D0U4_9AGAR</name>
<dbReference type="OrthoDB" id="2418900at2759"/>
<evidence type="ECO:0000256" key="1">
    <source>
        <dbReference type="SAM" id="MobiDB-lite"/>
    </source>
</evidence>
<feature type="compositionally biased region" description="Acidic residues" evidence="1">
    <location>
        <begin position="90"/>
        <end position="102"/>
    </location>
</feature>
<evidence type="ECO:0008006" key="4">
    <source>
        <dbReference type="Google" id="ProtNLM"/>
    </source>
</evidence>